<evidence type="ECO:0000313" key="1">
    <source>
        <dbReference type="EMBL" id="CCC50362.1"/>
    </source>
</evidence>
<reference evidence="1" key="1">
    <citation type="journal article" date="2012" name="Proc. Natl. Acad. Sci. U.S.A.">
        <title>Antigenic diversity is generated by distinct evolutionary mechanisms in African trypanosome species.</title>
        <authorList>
            <person name="Jackson A.P."/>
            <person name="Berry A."/>
            <person name="Aslett M."/>
            <person name="Allison H.C."/>
            <person name="Burton P."/>
            <person name="Vavrova-Anderson J."/>
            <person name="Brown R."/>
            <person name="Browne H."/>
            <person name="Corton N."/>
            <person name="Hauser H."/>
            <person name="Gamble J."/>
            <person name="Gilderthorp R."/>
            <person name="Marcello L."/>
            <person name="McQuillan J."/>
            <person name="Otto T.D."/>
            <person name="Quail M.A."/>
            <person name="Sanders M.J."/>
            <person name="van Tonder A."/>
            <person name="Ginger M.L."/>
            <person name="Field M.C."/>
            <person name="Barry J.D."/>
            <person name="Hertz-Fowler C."/>
            <person name="Berriman M."/>
        </authorList>
    </citation>
    <scope>NUCLEOTIDE SEQUENCE</scope>
    <source>
        <strain evidence="1">Y486</strain>
    </source>
</reference>
<sequence length="109" mass="12531">MLSGKGRRPSSGASTDLPAKDYAKILEDAMDGSEPIDSATLARFINQYNPIYDCPYERRHLNIDRKLNEELCDLLVDDRRANIRHHLQTDKVQKSYMLMVIANKHTIRS</sequence>
<protein>
    <submittedName>
        <fullName evidence="1">Uncharacterized protein</fullName>
    </submittedName>
</protein>
<name>G0U259_TRYVY</name>
<dbReference type="EMBL" id="HE573025">
    <property type="protein sequence ID" value="CCC50362.1"/>
    <property type="molecule type" value="Genomic_DNA"/>
</dbReference>
<dbReference type="VEuPathDB" id="TriTrypDB:TvY486_0901850"/>
<accession>G0U259</accession>
<proteinExistence type="predicted"/>
<dbReference type="AlphaFoldDB" id="G0U259"/>
<organism evidence="1">
    <name type="scientific">Trypanosoma vivax (strain Y486)</name>
    <dbReference type="NCBI Taxonomy" id="1055687"/>
    <lineage>
        <taxon>Eukaryota</taxon>
        <taxon>Discoba</taxon>
        <taxon>Euglenozoa</taxon>
        <taxon>Kinetoplastea</taxon>
        <taxon>Metakinetoplastina</taxon>
        <taxon>Trypanosomatida</taxon>
        <taxon>Trypanosomatidae</taxon>
        <taxon>Trypanosoma</taxon>
        <taxon>Duttonella</taxon>
    </lineage>
</organism>
<gene>
    <name evidence="1" type="ORF">TVY486_0901850</name>
</gene>
<dbReference type="OMA" id="REYCITR"/>